<name>A0A2H3JR94_WOLCO</name>
<feature type="non-terminal residue" evidence="3">
    <location>
        <position position="1"/>
    </location>
</feature>
<sequence>WADCARKIWENEQEEIKAYKESIDSLILIIGLFSAVVSVFSAAEYTNLATSEAFITTCAQVTAQVPHSAVSKRHASSPSSMVSAQILQSVTSSDSFNARVVNILWFSALTISLSAAFIGIIIRQWLNFHVGHTMNIPIQTIRMWHFRHTAFVRWRVPHMIAILP</sequence>
<reference evidence="3 4" key="1">
    <citation type="journal article" date="2012" name="Science">
        <title>The Paleozoic origin of enzymatic lignin decomposition reconstructed from 31 fungal genomes.</title>
        <authorList>
            <person name="Floudas D."/>
            <person name="Binder M."/>
            <person name="Riley R."/>
            <person name="Barry K."/>
            <person name="Blanchette R.A."/>
            <person name="Henrissat B."/>
            <person name="Martinez A.T."/>
            <person name="Otillar R."/>
            <person name="Spatafora J.W."/>
            <person name="Yadav J.S."/>
            <person name="Aerts A."/>
            <person name="Benoit I."/>
            <person name="Boyd A."/>
            <person name="Carlson A."/>
            <person name="Copeland A."/>
            <person name="Coutinho P.M."/>
            <person name="de Vries R.P."/>
            <person name="Ferreira P."/>
            <person name="Findley K."/>
            <person name="Foster B."/>
            <person name="Gaskell J."/>
            <person name="Glotzer D."/>
            <person name="Gorecki P."/>
            <person name="Heitman J."/>
            <person name="Hesse C."/>
            <person name="Hori C."/>
            <person name="Igarashi K."/>
            <person name="Jurgens J.A."/>
            <person name="Kallen N."/>
            <person name="Kersten P."/>
            <person name="Kohler A."/>
            <person name="Kuees U."/>
            <person name="Kumar T.K.A."/>
            <person name="Kuo A."/>
            <person name="LaButti K."/>
            <person name="Larrondo L.F."/>
            <person name="Lindquist E."/>
            <person name="Ling A."/>
            <person name="Lombard V."/>
            <person name="Lucas S."/>
            <person name="Lundell T."/>
            <person name="Martin R."/>
            <person name="McLaughlin D.J."/>
            <person name="Morgenstern I."/>
            <person name="Morin E."/>
            <person name="Murat C."/>
            <person name="Nagy L.G."/>
            <person name="Nolan M."/>
            <person name="Ohm R.A."/>
            <person name="Patyshakuliyeva A."/>
            <person name="Rokas A."/>
            <person name="Ruiz-Duenas F.J."/>
            <person name="Sabat G."/>
            <person name="Salamov A."/>
            <person name="Samejima M."/>
            <person name="Schmutz J."/>
            <person name="Slot J.C."/>
            <person name="St John F."/>
            <person name="Stenlid J."/>
            <person name="Sun H."/>
            <person name="Sun S."/>
            <person name="Syed K."/>
            <person name="Tsang A."/>
            <person name="Wiebenga A."/>
            <person name="Young D."/>
            <person name="Pisabarro A."/>
            <person name="Eastwood D.C."/>
            <person name="Martin F."/>
            <person name="Cullen D."/>
            <person name="Grigoriev I.V."/>
            <person name="Hibbett D.S."/>
        </authorList>
    </citation>
    <scope>NUCLEOTIDE SEQUENCE [LARGE SCALE GENOMIC DNA]</scope>
    <source>
        <strain evidence="3 4">MD-104</strain>
    </source>
</reference>
<evidence type="ECO:0000313" key="3">
    <source>
        <dbReference type="EMBL" id="PCH42413.1"/>
    </source>
</evidence>
<evidence type="ECO:0000256" key="1">
    <source>
        <dbReference type="SAM" id="Phobius"/>
    </source>
</evidence>
<dbReference type="STRING" id="742152.A0A2H3JR94"/>
<feature type="transmembrane region" description="Helical" evidence="1">
    <location>
        <begin position="26"/>
        <end position="43"/>
    </location>
</feature>
<keyword evidence="1" id="KW-0812">Transmembrane</keyword>
<organism evidence="3 4">
    <name type="scientific">Wolfiporia cocos (strain MD-104)</name>
    <name type="common">Brown rot fungus</name>
    <dbReference type="NCBI Taxonomy" id="742152"/>
    <lineage>
        <taxon>Eukaryota</taxon>
        <taxon>Fungi</taxon>
        <taxon>Dikarya</taxon>
        <taxon>Basidiomycota</taxon>
        <taxon>Agaricomycotina</taxon>
        <taxon>Agaricomycetes</taxon>
        <taxon>Polyporales</taxon>
        <taxon>Phaeolaceae</taxon>
        <taxon>Wolfiporia</taxon>
    </lineage>
</organism>
<dbReference type="InterPro" id="IPR045338">
    <property type="entry name" value="DUF6535"/>
</dbReference>
<dbReference type="EMBL" id="KB468124">
    <property type="protein sequence ID" value="PCH42413.1"/>
    <property type="molecule type" value="Genomic_DNA"/>
</dbReference>
<proteinExistence type="predicted"/>
<evidence type="ECO:0000313" key="4">
    <source>
        <dbReference type="Proteomes" id="UP000218811"/>
    </source>
</evidence>
<evidence type="ECO:0000259" key="2">
    <source>
        <dbReference type="Pfam" id="PF20153"/>
    </source>
</evidence>
<dbReference type="AlphaFoldDB" id="A0A2H3JR94"/>
<keyword evidence="1" id="KW-1133">Transmembrane helix</keyword>
<feature type="domain" description="DUF6535" evidence="2">
    <location>
        <begin position="1"/>
        <end position="164"/>
    </location>
</feature>
<keyword evidence="4" id="KW-1185">Reference proteome</keyword>
<dbReference type="Proteomes" id="UP000218811">
    <property type="component" value="Unassembled WGS sequence"/>
</dbReference>
<accession>A0A2H3JR94</accession>
<protein>
    <recommendedName>
        <fullName evidence="2">DUF6535 domain-containing protein</fullName>
    </recommendedName>
</protein>
<feature type="non-terminal residue" evidence="3">
    <location>
        <position position="164"/>
    </location>
</feature>
<dbReference type="Pfam" id="PF20153">
    <property type="entry name" value="DUF6535"/>
    <property type="match status" value="1"/>
</dbReference>
<dbReference type="OMA" id="HMIAILP"/>
<gene>
    <name evidence="3" type="ORF">WOLCODRAFT_44471</name>
</gene>
<keyword evidence="1" id="KW-0472">Membrane</keyword>
<feature type="transmembrane region" description="Helical" evidence="1">
    <location>
        <begin position="103"/>
        <end position="122"/>
    </location>
</feature>
<dbReference type="OrthoDB" id="2753780at2759"/>